<dbReference type="InterPro" id="IPR037151">
    <property type="entry name" value="AlkB-like_sf"/>
</dbReference>
<gene>
    <name evidence="10" type="ORF">DDR33_02855</name>
</gene>
<evidence type="ECO:0000313" key="11">
    <source>
        <dbReference type="Proteomes" id="UP000245647"/>
    </source>
</evidence>
<evidence type="ECO:0000256" key="8">
    <source>
        <dbReference type="ARBA" id="ARBA00023204"/>
    </source>
</evidence>
<dbReference type="EMBL" id="QEAS01000002">
    <property type="protein sequence ID" value="PWG81980.1"/>
    <property type="molecule type" value="Genomic_DNA"/>
</dbReference>
<keyword evidence="4" id="KW-0460">Magnesium</keyword>
<dbReference type="Proteomes" id="UP000245647">
    <property type="component" value="Unassembled WGS sequence"/>
</dbReference>
<evidence type="ECO:0000256" key="2">
    <source>
        <dbReference type="ARBA" id="ARBA00022723"/>
    </source>
</evidence>
<organism evidence="10 11">
    <name type="scientific">Pararcticibacter amylolyticus</name>
    <dbReference type="NCBI Taxonomy" id="2173175"/>
    <lineage>
        <taxon>Bacteria</taxon>
        <taxon>Pseudomonadati</taxon>
        <taxon>Bacteroidota</taxon>
        <taxon>Sphingobacteriia</taxon>
        <taxon>Sphingobacteriales</taxon>
        <taxon>Sphingobacteriaceae</taxon>
        <taxon>Pararcticibacter</taxon>
    </lineage>
</organism>
<dbReference type="RefSeq" id="WP_109414257.1">
    <property type="nucleotide sequence ID" value="NZ_QEAS01000002.1"/>
</dbReference>
<dbReference type="GO" id="GO:0051213">
    <property type="term" value="F:dioxygenase activity"/>
    <property type="evidence" value="ECO:0007669"/>
    <property type="project" value="UniProtKB-KW"/>
</dbReference>
<evidence type="ECO:0000256" key="7">
    <source>
        <dbReference type="ARBA" id="ARBA00023004"/>
    </source>
</evidence>
<keyword evidence="2" id="KW-0479">Metal-binding</keyword>
<evidence type="ECO:0000313" key="10">
    <source>
        <dbReference type="EMBL" id="PWG81980.1"/>
    </source>
</evidence>
<dbReference type="PROSITE" id="PS51471">
    <property type="entry name" value="FE2OG_OXY"/>
    <property type="match status" value="1"/>
</dbReference>
<dbReference type="GO" id="GO:0006307">
    <property type="term" value="P:DNA alkylation repair"/>
    <property type="evidence" value="ECO:0007669"/>
    <property type="project" value="InterPro"/>
</dbReference>
<dbReference type="FunFam" id="2.60.120.590:FF:000004">
    <property type="entry name" value="DNA oxidative demethylase ALKBH2"/>
    <property type="match status" value="1"/>
</dbReference>
<dbReference type="Pfam" id="PF13532">
    <property type="entry name" value="2OG-FeII_Oxy_2"/>
    <property type="match status" value="1"/>
</dbReference>
<feature type="domain" description="Fe2OG dioxygenase" evidence="9">
    <location>
        <begin position="101"/>
        <end position="198"/>
    </location>
</feature>
<dbReference type="InterPro" id="IPR027450">
    <property type="entry name" value="AlkB-like"/>
</dbReference>
<keyword evidence="5 10" id="KW-0223">Dioxygenase</keyword>
<keyword evidence="8" id="KW-0234">DNA repair</keyword>
<evidence type="ECO:0000256" key="5">
    <source>
        <dbReference type="ARBA" id="ARBA00022964"/>
    </source>
</evidence>
<comment type="caution">
    <text evidence="10">The sequence shown here is derived from an EMBL/GenBank/DDBJ whole genome shotgun (WGS) entry which is preliminary data.</text>
</comment>
<dbReference type="InterPro" id="IPR032854">
    <property type="entry name" value="ALKBH3"/>
</dbReference>
<reference evidence="10 11" key="1">
    <citation type="submission" date="2018-04" db="EMBL/GenBank/DDBJ databases">
        <title>Pedobacter chongqingensis sp. nov., isolated from a rottenly hemp rope.</title>
        <authorList>
            <person name="Cai Y."/>
        </authorList>
    </citation>
    <scope>NUCLEOTIDE SEQUENCE [LARGE SCALE GENOMIC DNA]</scope>
    <source>
        <strain evidence="10 11">FJ4-8</strain>
    </source>
</reference>
<keyword evidence="6" id="KW-0560">Oxidoreductase</keyword>
<name>A0A2U2PKQ7_9SPHI</name>
<evidence type="ECO:0000256" key="3">
    <source>
        <dbReference type="ARBA" id="ARBA00022763"/>
    </source>
</evidence>
<dbReference type="AlphaFoldDB" id="A0A2U2PKQ7"/>
<dbReference type="SUPFAM" id="SSF51197">
    <property type="entry name" value="Clavaminate synthase-like"/>
    <property type="match status" value="1"/>
</dbReference>
<sequence>MDNKRNTAGNLLPYDGTVNYYGQIMPVAQADSFLDLLLGNIDWKHDEAVMFGRRLVTKRKVAWYGDTDFQYTYSNTTKQALPWTKELLDLKALTEKTLGEQFNSCLLNLYHNGSEGMAWHSDDEKELIKNGAIASLSFGAKRKFSFKHKRSKESVSLILEHGSLLVMKDNTQTNWLHRLPPTKLIAHPRVNLTFRKMNR</sequence>
<accession>A0A2U2PKQ7</accession>
<dbReference type="GO" id="GO:0032451">
    <property type="term" value="F:demethylase activity"/>
    <property type="evidence" value="ECO:0007669"/>
    <property type="project" value="UniProtKB-ARBA"/>
</dbReference>
<dbReference type="PANTHER" id="PTHR31212:SF4">
    <property type="entry name" value="ALPHA-KETOGLUTARATE-DEPENDENT DIOXYGENASE ALKB HOMOLOG 3"/>
    <property type="match status" value="1"/>
</dbReference>
<keyword evidence="3" id="KW-0227">DNA damage</keyword>
<comment type="cofactor">
    <cofactor evidence="1">
        <name>Fe(2+)</name>
        <dbReference type="ChEBI" id="CHEBI:29033"/>
    </cofactor>
</comment>
<evidence type="ECO:0000259" key="9">
    <source>
        <dbReference type="PROSITE" id="PS51471"/>
    </source>
</evidence>
<keyword evidence="7" id="KW-0408">Iron</keyword>
<dbReference type="OrthoDB" id="190276at2"/>
<dbReference type="GO" id="GO:0046872">
    <property type="term" value="F:metal ion binding"/>
    <property type="evidence" value="ECO:0007669"/>
    <property type="project" value="UniProtKB-KW"/>
</dbReference>
<evidence type="ECO:0000256" key="4">
    <source>
        <dbReference type="ARBA" id="ARBA00022842"/>
    </source>
</evidence>
<dbReference type="InterPro" id="IPR005123">
    <property type="entry name" value="Oxoglu/Fe-dep_dioxygenase_dom"/>
</dbReference>
<protein>
    <submittedName>
        <fullName evidence="10">Alpha-ketoglutarate-dependent dioxygenase AlkB</fullName>
    </submittedName>
</protein>
<keyword evidence="11" id="KW-1185">Reference proteome</keyword>
<dbReference type="GO" id="GO:0016787">
    <property type="term" value="F:hydrolase activity"/>
    <property type="evidence" value="ECO:0007669"/>
    <property type="project" value="UniProtKB-ARBA"/>
</dbReference>
<dbReference type="Gene3D" id="2.60.120.590">
    <property type="entry name" value="Alpha-ketoglutarate-dependent dioxygenase AlkB-like"/>
    <property type="match status" value="1"/>
</dbReference>
<evidence type="ECO:0000256" key="1">
    <source>
        <dbReference type="ARBA" id="ARBA00001954"/>
    </source>
</evidence>
<dbReference type="GO" id="GO:0140097">
    <property type="term" value="F:catalytic activity, acting on DNA"/>
    <property type="evidence" value="ECO:0007669"/>
    <property type="project" value="UniProtKB-ARBA"/>
</dbReference>
<evidence type="ECO:0000256" key="6">
    <source>
        <dbReference type="ARBA" id="ARBA00023002"/>
    </source>
</evidence>
<proteinExistence type="predicted"/>
<dbReference type="GO" id="GO:0016705">
    <property type="term" value="F:oxidoreductase activity, acting on paired donors, with incorporation or reduction of molecular oxygen"/>
    <property type="evidence" value="ECO:0007669"/>
    <property type="project" value="UniProtKB-ARBA"/>
</dbReference>
<dbReference type="PANTHER" id="PTHR31212">
    <property type="entry name" value="ALPHA-KETOGLUTARATE-DEPENDENT DIOXYGENASE ALKB HOMOLOG 3"/>
    <property type="match status" value="1"/>
</dbReference>